<dbReference type="InterPro" id="IPR002401">
    <property type="entry name" value="Cyt_P450_E_grp-I"/>
</dbReference>
<dbReference type="PROSITE" id="PS00086">
    <property type="entry name" value="CYTOCHROME_P450"/>
    <property type="match status" value="1"/>
</dbReference>
<keyword evidence="11" id="KW-1185">Reference proteome</keyword>
<keyword evidence="4 8" id="KW-0560">Oxidoreductase</keyword>
<sequence>MLDTILGALDTTSVFVFLLVFLIGYYWLTSPKNMPPGPMGLPLIGNLLQLRAAGSNQLELLKKWRQQYGDVFAIRLGSKNLVFISDYKILQETFVKNGDIFSGRPSNLYIINQIKKKTGTGVILSEGAIWKELRRVTLMTMRDFGVGKKSLEQRVLDEALAVVEVLEKGEGQPVLFKPLLSKFACNVICSIILGDRFDYDDKTFIELTKLVNLAVSQPLVFAPVNFLPITRFAPAGKKIIHDVVDSFVTIDNFLGTVLKEHEETYDPSEIRDFVDFYIKTRSDSDDAHLYDASNMRRVIIDLFAAGTETTATTLSWILLYFAAYPEVQTRCQQDIDKVVGQGRSATMDDRKNLPYIEAVITEIFRVVNIAPVAVPHVAVKEGKIRQYTVPAETIVIGNIREIHLDPVNWPEPDIFKPERFLDKDGNFCPPKENFMPFSIGPRACLGEVLARMETFLLFCTLVQSFTFVMPQGQKPDLQGQFGVTYSGKPQPFLAKRR</sequence>
<evidence type="ECO:0000256" key="2">
    <source>
        <dbReference type="ARBA" id="ARBA00010617"/>
    </source>
</evidence>
<comment type="similarity">
    <text evidence="2 8">Belongs to the cytochrome P450 family.</text>
</comment>
<evidence type="ECO:0000256" key="7">
    <source>
        <dbReference type="PIRSR" id="PIRSR602401-1"/>
    </source>
</evidence>
<keyword evidence="3 7" id="KW-0479">Metal-binding</keyword>
<dbReference type="InterPro" id="IPR001128">
    <property type="entry name" value="Cyt_P450"/>
</dbReference>
<dbReference type="GO" id="GO:0005506">
    <property type="term" value="F:iron ion binding"/>
    <property type="evidence" value="ECO:0007669"/>
    <property type="project" value="InterPro"/>
</dbReference>
<dbReference type="FunFam" id="1.10.630.10:FF:000036">
    <property type="entry name" value="CYtochrome P450 family"/>
    <property type="match status" value="1"/>
</dbReference>
<dbReference type="GO" id="GO:0020037">
    <property type="term" value="F:heme binding"/>
    <property type="evidence" value="ECO:0007669"/>
    <property type="project" value="InterPro"/>
</dbReference>
<comment type="cofactor">
    <cofactor evidence="1 7">
        <name>heme</name>
        <dbReference type="ChEBI" id="CHEBI:30413"/>
    </cofactor>
</comment>
<dbReference type="PANTHER" id="PTHR24300">
    <property type="entry name" value="CYTOCHROME P450 508A4-RELATED"/>
    <property type="match status" value="1"/>
</dbReference>
<keyword evidence="9" id="KW-1133">Transmembrane helix</keyword>
<feature type="binding site" description="axial binding residue" evidence="7">
    <location>
        <position position="444"/>
    </location>
    <ligand>
        <name>heme</name>
        <dbReference type="ChEBI" id="CHEBI:30413"/>
    </ligand>
    <ligandPart>
        <name>Fe</name>
        <dbReference type="ChEBI" id="CHEBI:18248"/>
    </ligandPart>
</feature>
<evidence type="ECO:0000256" key="3">
    <source>
        <dbReference type="ARBA" id="ARBA00022723"/>
    </source>
</evidence>
<keyword evidence="9" id="KW-0472">Membrane</keyword>
<dbReference type="InterPro" id="IPR036396">
    <property type="entry name" value="Cyt_P450_sf"/>
</dbReference>
<dbReference type="AlphaFoldDB" id="A0AAN9AUI6"/>
<keyword evidence="9" id="KW-0812">Transmembrane</keyword>
<dbReference type="GO" id="GO:0004497">
    <property type="term" value="F:monooxygenase activity"/>
    <property type="evidence" value="ECO:0007669"/>
    <property type="project" value="UniProtKB-KW"/>
</dbReference>
<organism evidence="10 11">
    <name type="scientific">Littorina saxatilis</name>
    <dbReference type="NCBI Taxonomy" id="31220"/>
    <lineage>
        <taxon>Eukaryota</taxon>
        <taxon>Metazoa</taxon>
        <taxon>Spiralia</taxon>
        <taxon>Lophotrochozoa</taxon>
        <taxon>Mollusca</taxon>
        <taxon>Gastropoda</taxon>
        <taxon>Caenogastropoda</taxon>
        <taxon>Littorinimorpha</taxon>
        <taxon>Littorinoidea</taxon>
        <taxon>Littorinidae</taxon>
        <taxon>Littorina</taxon>
    </lineage>
</organism>
<feature type="transmembrane region" description="Helical" evidence="9">
    <location>
        <begin position="7"/>
        <end position="28"/>
    </location>
</feature>
<dbReference type="EMBL" id="JBAMIC010000021">
    <property type="protein sequence ID" value="KAK7092785.1"/>
    <property type="molecule type" value="Genomic_DNA"/>
</dbReference>
<dbReference type="Pfam" id="PF00067">
    <property type="entry name" value="p450"/>
    <property type="match status" value="1"/>
</dbReference>
<evidence type="ECO:0000313" key="10">
    <source>
        <dbReference type="EMBL" id="KAK7092785.1"/>
    </source>
</evidence>
<dbReference type="InterPro" id="IPR050182">
    <property type="entry name" value="Cytochrome_P450_fam2"/>
</dbReference>
<dbReference type="SUPFAM" id="SSF48264">
    <property type="entry name" value="Cytochrome P450"/>
    <property type="match status" value="1"/>
</dbReference>
<evidence type="ECO:0000256" key="4">
    <source>
        <dbReference type="ARBA" id="ARBA00023002"/>
    </source>
</evidence>
<evidence type="ECO:0008006" key="12">
    <source>
        <dbReference type="Google" id="ProtNLM"/>
    </source>
</evidence>
<dbReference type="PRINTS" id="PR00385">
    <property type="entry name" value="P450"/>
</dbReference>
<dbReference type="GO" id="GO:0016705">
    <property type="term" value="F:oxidoreductase activity, acting on paired donors, with incorporation or reduction of molecular oxygen"/>
    <property type="evidence" value="ECO:0007669"/>
    <property type="project" value="InterPro"/>
</dbReference>
<accession>A0AAN9AUI6</accession>
<evidence type="ECO:0000256" key="5">
    <source>
        <dbReference type="ARBA" id="ARBA00023004"/>
    </source>
</evidence>
<name>A0AAN9AUI6_9CAEN</name>
<evidence type="ECO:0000256" key="6">
    <source>
        <dbReference type="ARBA" id="ARBA00023033"/>
    </source>
</evidence>
<keyword evidence="6 8" id="KW-0503">Monooxygenase</keyword>
<comment type="caution">
    <text evidence="10">The sequence shown here is derived from an EMBL/GenBank/DDBJ whole genome shotgun (WGS) entry which is preliminary data.</text>
</comment>
<evidence type="ECO:0000313" key="11">
    <source>
        <dbReference type="Proteomes" id="UP001374579"/>
    </source>
</evidence>
<reference evidence="10 11" key="1">
    <citation type="submission" date="2024-02" db="EMBL/GenBank/DDBJ databases">
        <title>Chromosome-scale genome assembly of the rough periwinkle Littorina saxatilis.</title>
        <authorList>
            <person name="De Jode A."/>
            <person name="Faria R."/>
            <person name="Formenti G."/>
            <person name="Sims Y."/>
            <person name="Smith T.P."/>
            <person name="Tracey A."/>
            <person name="Wood J.M.D."/>
            <person name="Zagrodzka Z.B."/>
            <person name="Johannesson K."/>
            <person name="Butlin R.K."/>
            <person name="Leder E.H."/>
        </authorList>
    </citation>
    <scope>NUCLEOTIDE SEQUENCE [LARGE SCALE GENOMIC DNA]</scope>
    <source>
        <strain evidence="10">Snail1</strain>
        <tissue evidence="10">Muscle</tissue>
    </source>
</reference>
<gene>
    <name evidence="10" type="ORF">V1264_008478</name>
</gene>
<protein>
    <recommendedName>
        <fullName evidence="12">Cytochrome P450</fullName>
    </recommendedName>
</protein>
<dbReference type="InterPro" id="IPR017972">
    <property type="entry name" value="Cyt_P450_CS"/>
</dbReference>
<dbReference type="PRINTS" id="PR00463">
    <property type="entry name" value="EP450I"/>
</dbReference>
<proteinExistence type="inferred from homology"/>
<keyword evidence="7 8" id="KW-0349">Heme</keyword>
<dbReference type="Proteomes" id="UP001374579">
    <property type="component" value="Unassembled WGS sequence"/>
</dbReference>
<evidence type="ECO:0000256" key="9">
    <source>
        <dbReference type="SAM" id="Phobius"/>
    </source>
</evidence>
<evidence type="ECO:0000256" key="1">
    <source>
        <dbReference type="ARBA" id="ARBA00001971"/>
    </source>
</evidence>
<evidence type="ECO:0000256" key="8">
    <source>
        <dbReference type="RuleBase" id="RU000461"/>
    </source>
</evidence>
<dbReference type="Gene3D" id="1.10.630.10">
    <property type="entry name" value="Cytochrome P450"/>
    <property type="match status" value="1"/>
</dbReference>
<keyword evidence="5 7" id="KW-0408">Iron</keyword>